<evidence type="ECO:0000256" key="1">
    <source>
        <dbReference type="SAM" id="MobiDB-lite"/>
    </source>
</evidence>
<dbReference type="Proteomes" id="UP000652219">
    <property type="component" value="Unassembled WGS sequence"/>
</dbReference>
<reference evidence="3 4" key="1">
    <citation type="journal article" date="2020" name="Phytopathology">
        <title>Genome Sequence Resources of Colletotrichum truncatum, C. plurivorum, C. musicola, and C. sojae: Four Species Pathogenic to Soybean (Glycine max).</title>
        <authorList>
            <person name="Rogerio F."/>
            <person name="Boufleur T.R."/>
            <person name="Ciampi-Guillardi M."/>
            <person name="Sukno S.A."/>
            <person name="Thon M.R."/>
            <person name="Massola Junior N.S."/>
            <person name="Baroncelli R."/>
        </authorList>
    </citation>
    <scope>NUCLEOTIDE SEQUENCE [LARGE SCALE GENOMIC DNA]</scope>
    <source>
        <strain evidence="3 4">LFN0009</strain>
    </source>
</reference>
<dbReference type="EMBL" id="WIGN01000134">
    <property type="protein sequence ID" value="KAF6807566.1"/>
    <property type="molecule type" value="Genomic_DNA"/>
</dbReference>
<evidence type="ECO:0000313" key="4">
    <source>
        <dbReference type="Proteomes" id="UP000652219"/>
    </source>
</evidence>
<dbReference type="AlphaFoldDB" id="A0A8H6J7K1"/>
<organism evidence="3 4">
    <name type="scientific">Colletotrichum sojae</name>
    <dbReference type="NCBI Taxonomy" id="2175907"/>
    <lineage>
        <taxon>Eukaryota</taxon>
        <taxon>Fungi</taxon>
        <taxon>Dikarya</taxon>
        <taxon>Ascomycota</taxon>
        <taxon>Pezizomycotina</taxon>
        <taxon>Sordariomycetes</taxon>
        <taxon>Hypocreomycetidae</taxon>
        <taxon>Glomerellales</taxon>
        <taxon>Glomerellaceae</taxon>
        <taxon>Colletotrichum</taxon>
        <taxon>Colletotrichum orchidearum species complex</taxon>
    </lineage>
</organism>
<proteinExistence type="predicted"/>
<feature type="compositionally biased region" description="Pro residues" evidence="1">
    <location>
        <begin position="56"/>
        <end position="68"/>
    </location>
</feature>
<evidence type="ECO:0000259" key="2">
    <source>
        <dbReference type="Pfam" id="PF14475"/>
    </source>
</evidence>
<gene>
    <name evidence="3" type="ORF">CSOJ01_08081</name>
</gene>
<comment type="caution">
    <text evidence="3">The sequence shown here is derived from an EMBL/GenBank/DDBJ whole genome shotgun (WGS) entry which is preliminary data.</text>
</comment>
<feature type="compositionally biased region" description="Polar residues" evidence="1">
    <location>
        <begin position="84"/>
        <end position="116"/>
    </location>
</feature>
<feature type="region of interest" description="Disordered" evidence="1">
    <location>
        <begin position="52"/>
        <end position="297"/>
    </location>
</feature>
<sequence>MSSWYSRILTNTSSSISSLQSRLLQSENDGDTEDDTHVCRVLRNYYTEKGRAFPAWLPPDPKAPPPAAPVYAQPAQAGSRYGGLNQQQPQQAPTTGLSSLWDNNASAQPRQDTMSLRQGRGAPPPMRGAEQPQRLSPYNRAGDNGRDDVQARPLPSQRAGSYQSSAAYGRETTSTPPGSSAGGSGSAQDRLRQRLWGGARTTSPASGGNQGPFQPPGRGGGGSGDYEDRFAPGGMYDGGRGGGGGGGGGGDRPFISSNSPWASNEAEYGGGGGGGGRPTGLPSGPRRTGLPSGPRMR</sequence>
<dbReference type="InterPro" id="IPR028095">
    <property type="entry name" value="Mso1_N_dom"/>
</dbReference>
<keyword evidence="4" id="KW-1185">Reference proteome</keyword>
<feature type="domain" description="Mso1 N-terminal" evidence="2">
    <location>
        <begin position="18"/>
        <end position="57"/>
    </location>
</feature>
<feature type="compositionally biased region" description="Gly residues" evidence="1">
    <location>
        <begin position="235"/>
        <end position="251"/>
    </location>
</feature>
<evidence type="ECO:0000313" key="3">
    <source>
        <dbReference type="EMBL" id="KAF6807566.1"/>
    </source>
</evidence>
<name>A0A8H6J7K1_9PEZI</name>
<protein>
    <recommendedName>
        <fullName evidence="2">Mso1 N-terminal domain-containing protein</fullName>
    </recommendedName>
</protein>
<accession>A0A8H6J7K1</accession>
<dbReference type="Pfam" id="PF14475">
    <property type="entry name" value="Mso1_Sec1_bdg"/>
    <property type="match status" value="1"/>
</dbReference>
<feature type="compositionally biased region" description="Gly residues" evidence="1">
    <location>
        <begin position="268"/>
        <end position="278"/>
    </location>
</feature>
<feature type="compositionally biased region" description="Low complexity" evidence="1">
    <location>
        <begin position="279"/>
        <end position="289"/>
    </location>
</feature>